<organism evidence="2 3">
    <name type="scientific">Candidatus Hydrogenisulfobacillus filiaventi</name>
    <dbReference type="NCBI Taxonomy" id="2707344"/>
    <lineage>
        <taxon>Bacteria</taxon>
        <taxon>Bacillati</taxon>
        <taxon>Bacillota</taxon>
        <taxon>Clostridia</taxon>
        <taxon>Eubacteriales</taxon>
        <taxon>Clostridiales Family XVII. Incertae Sedis</taxon>
        <taxon>Candidatus Hydrogenisulfobacillus</taxon>
    </lineage>
</organism>
<feature type="transmembrane region" description="Helical" evidence="1">
    <location>
        <begin position="68"/>
        <end position="89"/>
    </location>
</feature>
<evidence type="ECO:0000313" key="2">
    <source>
        <dbReference type="EMBL" id="CAB1127766.1"/>
    </source>
</evidence>
<name>A0A6F8ZCK4_9FIRM</name>
<feature type="transmembrane region" description="Helical" evidence="1">
    <location>
        <begin position="20"/>
        <end position="47"/>
    </location>
</feature>
<gene>
    <name evidence="2" type="ORF">R50_0260</name>
</gene>
<dbReference type="AlphaFoldDB" id="A0A6F8ZCK4"/>
<accession>A0A6F8ZCK4</accession>
<sequence length="131" mass="13884">MSSQPDSVPTPETRASEELIPIISTVLRIGVSLSILIVAAGLALYEAEGWLRPGSMPETLAAPGHHPFWHGLLAGHAFAVIGVGLFLLVLTPIARVAIGLVGYLRERDWALSATTAYVLLVLIASFFLGKA</sequence>
<keyword evidence="1" id="KW-0812">Transmembrane</keyword>
<dbReference type="KEGG" id="hfv:R50_0260"/>
<dbReference type="EMBL" id="LR778114">
    <property type="protein sequence ID" value="CAB1127766.1"/>
    <property type="molecule type" value="Genomic_DNA"/>
</dbReference>
<keyword evidence="1" id="KW-1133">Transmembrane helix</keyword>
<dbReference type="Pfam" id="PF07843">
    <property type="entry name" value="DUF1634"/>
    <property type="match status" value="1"/>
</dbReference>
<feature type="transmembrane region" description="Helical" evidence="1">
    <location>
        <begin position="109"/>
        <end position="129"/>
    </location>
</feature>
<dbReference type="InterPro" id="IPR012861">
    <property type="entry name" value="DUF1634"/>
</dbReference>
<evidence type="ECO:0000313" key="3">
    <source>
        <dbReference type="Proteomes" id="UP000503399"/>
    </source>
</evidence>
<keyword evidence="3" id="KW-1185">Reference proteome</keyword>
<keyword evidence="1" id="KW-0472">Membrane</keyword>
<reference evidence="2 3" key="1">
    <citation type="submission" date="2020-02" db="EMBL/GenBank/DDBJ databases">
        <authorList>
            <person name="Hogendoorn C."/>
        </authorList>
    </citation>
    <scope>NUCLEOTIDE SEQUENCE [LARGE SCALE GENOMIC DNA]</scope>
    <source>
        <strain evidence="2">R501</strain>
    </source>
</reference>
<proteinExistence type="predicted"/>
<protein>
    <submittedName>
        <fullName evidence="2">Predicted membrane protein</fullName>
    </submittedName>
</protein>
<dbReference type="Proteomes" id="UP000503399">
    <property type="component" value="Chromosome"/>
</dbReference>
<evidence type="ECO:0000256" key="1">
    <source>
        <dbReference type="SAM" id="Phobius"/>
    </source>
</evidence>